<keyword evidence="2" id="KW-1185">Reference proteome</keyword>
<evidence type="ECO:0000313" key="2">
    <source>
        <dbReference type="Proteomes" id="UP000187059"/>
    </source>
</evidence>
<sequence length="66" mass="7299">MPVAHLTMDLSRSTCGNFMWSLRFVPPSGMEGKPAPVANGFCDQPRERRRLAAELRAVADAVEAWP</sequence>
<reference evidence="1 2" key="1">
    <citation type="submission" date="2016-04" db="EMBL/GenBank/DDBJ databases">
        <title>Deep-sea bacteria in the southern Pacific.</title>
        <authorList>
            <person name="Tang K."/>
        </authorList>
    </citation>
    <scope>NUCLEOTIDE SEQUENCE [LARGE SCALE GENOMIC DNA]</scope>
    <source>
        <strain evidence="1 2">JLT2014</strain>
    </source>
</reference>
<dbReference type="EMBL" id="CP015093">
    <property type="protein sequence ID" value="APZ51246.1"/>
    <property type="molecule type" value="Genomic_DNA"/>
</dbReference>
<evidence type="ECO:0000313" key="1">
    <source>
        <dbReference type="EMBL" id="APZ51246.1"/>
    </source>
</evidence>
<proteinExistence type="predicted"/>
<dbReference type="STRING" id="1250539.Ga0080574_TMP912"/>
<organism evidence="1 2">
    <name type="scientific">Salipiger abyssi</name>
    <dbReference type="NCBI Taxonomy" id="1250539"/>
    <lineage>
        <taxon>Bacteria</taxon>
        <taxon>Pseudomonadati</taxon>
        <taxon>Pseudomonadota</taxon>
        <taxon>Alphaproteobacteria</taxon>
        <taxon>Rhodobacterales</taxon>
        <taxon>Roseobacteraceae</taxon>
        <taxon>Salipiger</taxon>
    </lineage>
</organism>
<dbReference type="KEGG" id="paby:Ga0080574_TMP912"/>
<protein>
    <submittedName>
        <fullName evidence="1">Uncharacterized protein</fullName>
    </submittedName>
</protein>
<dbReference type="Proteomes" id="UP000187059">
    <property type="component" value="Chromosome"/>
</dbReference>
<dbReference type="AlphaFoldDB" id="A0A1P8UPC5"/>
<gene>
    <name evidence="1" type="ORF">Ga0080574_TMP912</name>
</gene>
<name>A0A1P8UPC5_9RHOB</name>
<accession>A0A1P8UPC5</accession>